<sequence>MPSASSSSWLSSEITDSDECIRSTAEYTAISSNSSSINPLGEISNDLSIIDDLYLSTKLLTSSTVSLIERSLGSKIIRT</sequence>
<organism evidence="1 2">
    <name type="scientific">Macrosiphum euphorbiae</name>
    <name type="common">potato aphid</name>
    <dbReference type="NCBI Taxonomy" id="13131"/>
    <lineage>
        <taxon>Eukaryota</taxon>
        <taxon>Metazoa</taxon>
        <taxon>Ecdysozoa</taxon>
        <taxon>Arthropoda</taxon>
        <taxon>Hexapoda</taxon>
        <taxon>Insecta</taxon>
        <taxon>Pterygota</taxon>
        <taxon>Neoptera</taxon>
        <taxon>Paraneoptera</taxon>
        <taxon>Hemiptera</taxon>
        <taxon>Sternorrhyncha</taxon>
        <taxon>Aphidomorpha</taxon>
        <taxon>Aphidoidea</taxon>
        <taxon>Aphididae</taxon>
        <taxon>Macrosiphini</taxon>
        <taxon>Macrosiphum</taxon>
    </lineage>
</organism>
<comment type="caution">
    <text evidence="1">The sequence shown here is derived from an EMBL/GenBank/DDBJ whole genome shotgun (WGS) entry which is preliminary data.</text>
</comment>
<evidence type="ECO:0000313" key="1">
    <source>
        <dbReference type="EMBL" id="CAI6348653.1"/>
    </source>
</evidence>
<name>A0AAV0VWA3_9HEMI</name>
<proteinExistence type="predicted"/>
<reference evidence="1 2" key="1">
    <citation type="submission" date="2023-01" db="EMBL/GenBank/DDBJ databases">
        <authorList>
            <person name="Whitehead M."/>
        </authorList>
    </citation>
    <scope>NUCLEOTIDE SEQUENCE [LARGE SCALE GENOMIC DNA]</scope>
</reference>
<evidence type="ECO:0000313" key="2">
    <source>
        <dbReference type="Proteomes" id="UP001160148"/>
    </source>
</evidence>
<dbReference type="Proteomes" id="UP001160148">
    <property type="component" value="Unassembled WGS sequence"/>
</dbReference>
<protein>
    <submittedName>
        <fullName evidence="1">Uncharacterized protein</fullName>
    </submittedName>
</protein>
<keyword evidence="2" id="KW-1185">Reference proteome</keyword>
<accession>A0AAV0VWA3</accession>
<dbReference type="EMBL" id="CARXXK010000001">
    <property type="protein sequence ID" value="CAI6348653.1"/>
    <property type="molecule type" value="Genomic_DNA"/>
</dbReference>
<dbReference type="AlphaFoldDB" id="A0AAV0VWA3"/>
<gene>
    <name evidence="1" type="ORF">MEUPH1_LOCUS5308</name>
</gene>